<organism evidence="2 3">
    <name type="scientific">Ricinus communis</name>
    <name type="common">Castor bean</name>
    <dbReference type="NCBI Taxonomy" id="3988"/>
    <lineage>
        <taxon>Eukaryota</taxon>
        <taxon>Viridiplantae</taxon>
        <taxon>Streptophyta</taxon>
        <taxon>Embryophyta</taxon>
        <taxon>Tracheophyta</taxon>
        <taxon>Spermatophyta</taxon>
        <taxon>Magnoliopsida</taxon>
        <taxon>eudicotyledons</taxon>
        <taxon>Gunneridae</taxon>
        <taxon>Pentapetalae</taxon>
        <taxon>rosids</taxon>
        <taxon>fabids</taxon>
        <taxon>Malpighiales</taxon>
        <taxon>Euphorbiaceae</taxon>
        <taxon>Acalyphoideae</taxon>
        <taxon>Acalypheae</taxon>
        <taxon>Ricinus</taxon>
    </lineage>
</organism>
<evidence type="ECO:0000256" key="1">
    <source>
        <dbReference type="SAM" id="Phobius"/>
    </source>
</evidence>
<feature type="transmembrane region" description="Helical" evidence="1">
    <location>
        <begin position="39"/>
        <end position="60"/>
    </location>
</feature>
<dbReference type="Proteomes" id="UP000008311">
    <property type="component" value="Unassembled WGS sequence"/>
</dbReference>
<name>B9S9T8_RICCO</name>
<dbReference type="PANTHER" id="PTHR35708">
    <property type="entry name" value="GB|AAD25831.1"/>
    <property type="match status" value="1"/>
</dbReference>
<accession>B9S9T8</accession>
<reference evidence="3" key="1">
    <citation type="journal article" date="2010" name="Nat. Biotechnol.">
        <title>Draft genome sequence of the oilseed species Ricinus communis.</title>
        <authorList>
            <person name="Chan A.P."/>
            <person name="Crabtree J."/>
            <person name="Zhao Q."/>
            <person name="Lorenzi H."/>
            <person name="Orvis J."/>
            <person name="Puiu D."/>
            <person name="Melake-Berhan A."/>
            <person name="Jones K.M."/>
            <person name="Redman J."/>
            <person name="Chen G."/>
            <person name="Cahoon E.B."/>
            <person name="Gedil M."/>
            <person name="Stanke M."/>
            <person name="Haas B.J."/>
            <person name="Wortman J.R."/>
            <person name="Fraser-Liggett C.M."/>
            <person name="Ravel J."/>
            <person name="Rabinowicz P.D."/>
        </authorList>
    </citation>
    <scope>NUCLEOTIDE SEQUENCE [LARGE SCALE GENOMIC DNA]</scope>
    <source>
        <strain evidence="3">cv. Hale</strain>
    </source>
</reference>
<dbReference type="PANTHER" id="PTHR35708:SF4">
    <property type="entry name" value="TRANSMEMBRANE PROTEIN"/>
    <property type="match status" value="1"/>
</dbReference>
<feature type="transmembrane region" description="Helical" evidence="1">
    <location>
        <begin position="12"/>
        <end position="33"/>
    </location>
</feature>
<dbReference type="KEGG" id="rcu:8286842"/>
<protein>
    <recommendedName>
        <fullName evidence="4">Transmembrane protein</fullName>
    </recommendedName>
</protein>
<dbReference type="InParanoid" id="B9S9T8"/>
<evidence type="ECO:0008006" key="4">
    <source>
        <dbReference type="Google" id="ProtNLM"/>
    </source>
</evidence>
<keyword evidence="1" id="KW-1133">Transmembrane helix</keyword>
<gene>
    <name evidence="2" type="ORF">RCOM_0522220</name>
</gene>
<evidence type="ECO:0000313" key="3">
    <source>
        <dbReference type="Proteomes" id="UP000008311"/>
    </source>
</evidence>
<sequence>MWKTAEKQISSSQCFFILSLLSFAVLVSSIVFICFPSFGLFPFLATISILLFSTVFVVTFSKQKVITGKNPTQDEEGSMSTPNNNLLENEVEEQKLSAELEAVTFNNSAQQSEVSDIHEYQVESTDFPSASESSDDFSASDNFELNWMSFNNVGKNVAISECSISSSDDDEDDNLIEISFPDNNSSELNEESEEKLQTELPEYFPESIFRQEGLMELLAEISEVNEEENLIEIDLSVGSIKGSGYTD</sequence>
<dbReference type="AlphaFoldDB" id="B9S9T8"/>
<evidence type="ECO:0000313" key="2">
    <source>
        <dbReference type="EMBL" id="EEF39608.1"/>
    </source>
</evidence>
<dbReference type="eggNOG" id="ENOG502S98F">
    <property type="taxonomic scope" value="Eukaryota"/>
</dbReference>
<dbReference type="OMA" id="KWMISGN"/>
<proteinExistence type="predicted"/>
<keyword evidence="3" id="KW-1185">Reference proteome</keyword>
<dbReference type="EMBL" id="EQ973899">
    <property type="protein sequence ID" value="EEF39608.1"/>
    <property type="molecule type" value="Genomic_DNA"/>
</dbReference>
<keyword evidence="1" id="KW-0472">Membrane</keyword>
<dbReference type="OrthoDB" id="784738at2759"/>
<keyword evidence="1" id="KW-0812">Transmembrane</keyword>